<keyword evidence="1" id="KW-1133">Transmembrane helix</keyword>
<feature type="transmembrane region" description="Helical" evidence="1">
    <location>
        <begin position="404"/>
        <end position="424"/>
    </location>
</feature>
<evidence type="ECO:0000313" key="3">
    <source>
        <dbReference type="Proteomes" id="UP000223527"/>
    </source>
</evidence>
<feature type="transmembrane region" description="Helical" evidence="1">
    <location>
        <begin position="126"/>
        <end position="145"/>
    </location>
</feature>
<feature type="transmembrane region" description="Helical" evidence="1">
    <location>
        <begin position="307"/>
        <end position="326"/>
    </location>
</feature>
<dbReference type="EMBL" id="PDNU01000010">
    <property type="protein sequence ID" value="PHK95463.1"/>
    <property type="molecule type" value="Genomic_DNA"/>
</dbReference>
<feature type="transmembrane region" description="Helical" evidence="1">
    <location>
        <begin position="346"/>
        <end position="367"/>
    </location>
</feature>
<feature type="transmembrane region" description="Helical" evidence="1">
    <location>
        <begin position="12"/>
        <end position="33"/>
    </location>
</feature>
<feature type="transmembrane region" description="Helical" evidence="1">
    <location>
        <begin position="166"/>
        <end position="182"/>
    </location>
</feature>
<feature type="transmembrane region" description="Helical" evidence="1">
    <location>
        <begin position="227"/>
        <end position="246"/>
    </location>
</feature>
<evidence type="ECO:0008006" key="4">
    <source>
        <dbReference type="Google" id="ProtNLM"/>
    </source>
</evidence>
<comment type="caution">
    <text evidence="2">The sequence shown here is derived from an EMBL/GenBank/DDBJ whole genome shotgun (WGS) entry which is preliminary data.</text>
</comment>
<accession>A0A2C7ACR5</accession>
<dbReference type="AlphaFoldDB" id="A0A2C7ACR5"/>
<feature type="transmembrane region" description="Helical" evidence="1">
    <location>
        <begin position="45"/>
        <end position="69"/>
    </location>
</feature>
<keyword evidence="3" id="KW-1185">Reference proteome</keyword>
<organism evidence="2 3">
    <name type="scientific">Teichococcus rhizosphaerae</name>
    <dbReference type="NCBI Taxonomy" id="1335062"/>
    <lineage>
        <taxon>Bacteria</taxon>
        <taxon>Pseudomonadati</taxon>
        <taxon>Pseudomonadota</taxon>
        <taxon>Alphaproteobacteria</taxon>
        <taxon>Acetobacterales</taxon>
        <taxon>Roseomonadaceae</taxon>
        <taxon>Roseomonas</taxon>
    </lineage>
</organism>
<gene>
    <name evidence="2" type="ORF">CR162_08225</name>
</gene>
<keyword evidence="1" id="KW-0472">Membrane</keyword>
<dbReference type="RefSeq" id="WP_099095059.1">
    <property type="nucleotide sequence ID" value="NZ_PDNU01000010.1"/>
</dbReference>
<evidence type="ECO:0000313" key="2">
    <source>
        <dbReference type="EMBL" id="PHK95463.1"/>
    </source>
</evidence>
<reference evidence="2 3" key="1">
    <citation type="submission" date="2017-10" db="EMBL/GenBank/DDBJ databases">
        <authorList>
            <person name="Banno H."/>
            <person name="Chua N.-H."/>
        </authorList>
    </citation>
    <scope>NUCLEOTIDE SEQUENCE [LARGE SCALE GENOMIC DNA]</scope>
    <source>
        <strain evidence="2 3">YW11</strain>
    </source>
</reference>
<evidence type="ECO:0000256" key="1">
    <source>
        <dbReference type="SAM" id="Phobius"/>
    </source>
</evidence>
<feature type="transmembrane region" description="Helical" evidence="1">
    <location>
        <begin position="379"/>
        <end position="398"/>
    </location>
</feature>
<dbReference type="OrthoDB" id="8189621at2"/>
<dbReference type="Proteomes" id="UP000223527">
    <property type="component" value="Unassembled WGS sequence"/>
</dbReference>
<name>A0A2C7ACR5_9PROT</name>
<proteinExistence type="predicted"/>
<protein>
    <recommendedName>
        <fullName evidence="4">Polysaccharide biosynthesis protein</fullName>
    </recommendedName>
</protein>
<sequence>MLRNAALRKSLTFFLLKSANTALATLWSFLLAYSLVRIVGLEDYAFFATVIAFASLVLQADLGISIRLFGRMRQDFLHPGQASRQDLGSAAMAALWSYAALAVLATLVFGLVVWAAGLGNEAYRPLYLLLFLGSALPLPWMILRVTANAFDAYVMTEAIDFVRRSALFGLTLALLAGLPLMAYSLAFVALWLAGLLLLFLLARRRVPLLAQAGLRAGHGFAVLRRDLHGIAASAQLSISEFLIYIFPYYAIPMMHRDALALVAFDMFYKVTRFATTAYLTVSETLLPHQTRAWHAGDIAGLWRTLRLAFLLGLVPMLGGIGVIGLFGERFFGLLLGDAGVVSPAVRAAICVMLALMLVQTLSGAVLAATGHLAPLARRASLTLLAMLGFAALTAWQGWPVELFIAGYVALYGCEALAYLVLLLGTIRRLEKGSSPAGTPIGV</sequence>
<feature type="transmembrane region" description="Helical" evidence="1">
    <location>
        <begin position="90"/>
        <end position="114"/>
    </location>
</feature>
<keyword evidence="1" id="KW-0812">Transmembrane</keyword>